<dbReference type="InterPro" id="IPR005561">
    <property type="entry name" value="ANTAR"/>
</dbReference>
<organism evidence="2 3">
    <name type="scientific">Knoellia aerolata DSM 18566</name>
    <dbReference type="NCBI Taxonomy" id="1385519"/>
    <lineage>
        <taxon>Bacteria</taxon>
        <taxon>Bacillati</taxon>
        <taxon>Actinomycetota</taxon>
        <taxon>Actinomycetes</taxon>
        <taxon>Micrococcales</taxon>
        <taxon>Intrasporangiaceae</taxon>
        <taxon>Knoellia</taxon>
    </lineage>
</organism>
<dbReference type="RefSeq" id="WP_035940507.1">
    <property type="nucleotide sequence ID" value="NZ_AVPL01000081.1"/>
</dbReference>
<evidence type="ECO:0000313" key="2">
    <source>
        <dbReference type="EMBL" id="KGN39658.1"/>
    </source>
</evidence>
<dbReference type="OrthoDB" id="7466251at2"/>
<evidence type="ECO:0000259" key="1">
    <source>
        <dbReference type="SMART" id="SM01012"/>
    </source>
</evidence>
<dbReference type="STRING" id="1385519.N801_19665"/>
<dbReference type="InterPro" id="IPR036388">
    <property type="entry name" value="WH-like_DNA-bd_sf"/>
</dbReference>
<dbReference type="Pfam" id="PF03861">
    <property type="entry name" value="ANTAR"/>
    <property type="match status" value="1"/>
</dbReference>
<evidence type="ECO:0000313" key="3">
    <source>
        <dbReference type="Proteomes" id="UP000030013"/>
    </source>
</evidence>
<dbReference type="eggNOG" id="COG2203">
    <property type="taxonomic scope" value="Bacteria"/>
</dbReference>
<proteinExistence type="predicted"/>
<protein>
    <recommendedName>
        <fullName evidence="1">ANTAR domain-containing protein</fullName>
    </recommendedName>
</protein>
<dbReference type="Proteomes" id="UP000030013">
    <property type="component" value="Unassembled WGS sequence"/>
</dbReference>
<dbReference type="Gene3D" id="1.10.10.10">
    <property type="entry name" value="Winged helix-like DNA-binding domain superfamily/Winged helix DNA-binding domain"/>
    <property type="match status" value="1"/>
</dbReference>
<feature type="domain" description="ANTAR" evidence="1">
    <location>
        <begin position="152"/>
        <end position="222"/>
    </location>
</feature>
<dbReference type="GO" id="GO:0003723">
    <property type="term" value="F:RNA binding"/>
    <property type="evidence" value="ECO:0007669"/>
    <property type="project" value="InterPro"/>
</dbReference>
<gene>
    <name evidence="2" type="ORF">N801_19665</name>
</gene>
<keyword evidence="3" id="KW-1185">Reference proteome</keyword>
<name>A0A0A0JR27_9MICO</name>
<sequence length="239" mass="25404">MADVDDLLSQLARRIVRGVEQGLPLPTRLCQATVDLLGCDGGAITLAYTLLERVTLCTTNDTARILEEAQDVVGQGPGPDAFTTGVYQRFDLTVEDGPNPRWPLLESQTLTALAPLVVHALPLGEPDHMLGVLTLHQAGSTPPLDIDAARVVAKVLTAALLADAPTQHDLGHAPWAERAEVHQATGMVVAQLGVPESDAIALLRAHAYSHDQSVTASAHAVLTRQLTFSATPERKIEST</sequence>
<dbReference type="SMART" id="SM01012">
    <property type="entry name" value="ANTAR"/>
    <property type="match status" value="1"/>
</dbReference>
<comment type="caution">
    <text evidence="2">The sequence shown here is derived from an EMBL/GenBank/DDBJ whole genome shotgun (WGS) entry which is preliminary data.</text>
</comment>
<dbReference type="EMBL" id="AVPL01000081">
    <property type="protein sequence ID" value="KGN39658.1"/>
    <property type="molecule type" value="Genomic_DNA"/>
</dbReference>
<reference evidence="2 3" key="1">
    <citation type="submission" date="2013-08" db="EMBL/GenBank/DDBJ databases">
        <title>The genome sequence of Knoellia aerolata.</title>
        <authorList>
            <person name="Zhu W."/>
            <person name="Wang G."/>
        </authorList>
    </citation>
    <scope>NUCLEOTIDE SEQUENCE [LARGE SCALE GENOMIC DNA]</scope>
    <source>
        <strain evidence="2 3">DSM 18566</strain>
    </source>
</reference>
<accession>A0A0A0JR27</accession>
<dbReference type="AlphaFoldDB" id="A0A0A0JR27"/>